<dbReference type="Gene3D" id="1.10.620.20">
    <property type="entry name" value="Ribonucleotide Reductase, subunit A"/>
    <property type="match status" value="1"/>
</dbReference>
<dbReference type="NCBIfam" id="NF006200">
    <property type="entry name" value="PRK08326.1-3"/>
    <property type="match status" value="1"/>
</dbReference>
<dbReference type="InterPro" id="IPR012348">
    <property type="entry name" value="RNR-like"/>
</dbReference>
<evidence type="ECO:0000256" key="9">
    <source>
        <dbReference type="ARBA" id="ARBA00031672"/>
    </source>
</evidence>
<dbReference type="SUPFAM" id="SSF47240">
    <property type="entry name" value="Ferritin-like"/>
    <property type="match status" value="1"/>
</dbReference>
<comment type="cofactor">
    <cofactor evidence="2">
        <name>Fe cation</name>
        <dbReference type="ChEBI" id="CHEBI:24875"/>
    </cofactor>
</comment>
<protein>
    <recommendedName>
        <fullName evidence="4">R2-like ligand binding oxidase</fullName>
    </recommendedName>
    <alternativeName>
        <fullName evidence="10">Ribonucleotide reductase R2 subunit homolog</fullName>
    </alternativeName>
    <alternativeName>
        <fullName evidence="9">Ribonucleotide reductase small subunit homolog</fullName>
    </alternativeName>
</protein>
<proteinExistence type="inferred from homology"/>
<dbReference type="InterPro" id="IPR000358">
    <property type="entry name" value="RNR_small_fam"/>
</dbReference>
<evidence type="ECO:0000256" key="3">
    <source>
        <dbReference type="ARBA" id="ARBA00007873"/>
    </source>
</evidence>
<evidence type="ECO:0000313" key="12">
    <source>
        <dbReference type="Proteomes" id="UP001223761"/>
    </source>
</evidence>
<evidence type="ECO:0000256" key="7">
    <source>
        <dbReference type="ARBA" id="ARBA00023004"/>
    </source>
</evidence>
<dbReference type="InterPro" id="IPR033908">
    <property type="entry name" value="R2LOX"/>
</dbReference>
<keyword evidence="8" id="KW-0464">Manganese</keyword>
<organism evidence="11 12">
    <name type="scientific">Geobacillus proteiniphilus</name>
    <dbReference type="NCBI Taxonomy" id="860353"/>
    <lineage>
        <taxon>Bacteria</taxon>
        <taxon>Bacillati</taxon>
        <taxon>Bacillota</taxon>
        <taxon>Bacilli</taxon>
        <taxon>Bacillales</taxon>
        <taxon>Anoxybacillaceae</taxon>
        <taxon>Geobacillus</taxon>
    </lineage>
</organism>
<evidence type="ECO:0000256" key="6">
    <source>
        <dbReference type="ARBA" id="ARBA00023002"/>
    </source>
</evidence>
<keyword evidence="12" id="KW-1185">Reference proteome</keyword>
<accession>A0ABY9MJD8</accession>
<evidence type="ECO:0000256" key="4">
    <source>
        <dbReference type="ARBA" id="ARBA00013559"/>
    </source>
</evidence>
<gene>
    <name evidence="11" type="ORF">RA955_01725</name>
</gene>
<dbReference type="InterPro" id="IPR009078">
    <property type="entry name" value="Ferritin-like_SF"/>
</dbReference>
<evidence type="ECO:0000313" key="11">
    <source>
        <dbReference type="EMBL" id="WMJ16873.1"/>
    </source>
</evidence>
<keyword evidence="5" id="KW-0479">Metal-binding</keyword>
<dbReference type="EMBL" id="CP133076">
    <property type="protein sequence ID" value="WMJ16873.1"/>
    <property type="molecule type" value="Genomic_DNA"/>
</dbReference>
<evidence type="ECO:0000256" key="2">
    <source>
        <dbReference type="ARBA" id="ARBA00001962"/>
    </source>
</evidence>
<evidence type="ECO:0000256" key="10">
    <source>
        <dbReference type="ARBA" id="ARBA00032636"/>
    </source>
</evidence>
<sequence length="317" mass="36945">MVHHNGFHKEGKTMVHHDGFQTVKGTIDWEHPMYKLYEKAKRNGKWNPADIDFSQDKEDFARLTSEEKIAALPLVAGFSAGEEAVTLDILPMTNALARQGRLEDVMFLTTFMHDEAKHVEMFSRWQQEVGIGAMDLSVFHNDHYKRIFYEALPEAMNRLYTDDSPEAVIRAATVYNMIVEGTLAESGYYTFRQIYKKAGLFPGLLQGIDYLNMDEGRHIQFGLYTIQRLVNENERYYDLFIQYMDELWPHVVGYVAYLTELGKRQQQLARTYALEIDYDMLNNYVVKQFNIRKKQISRAKRYDSVEELEKAIADSDS</sequence>
<dbReference type="Proteomes" id="UP001223761">
    <property type="component" value="Chromosome"/>
</dbReference>
<reference evidence="11 12" key="1">
    <citation type="submission" date="2023-08" db="EMBL/GenBank/DDBJ databases">
        <title>Genome sequencing of the thermostable Gram positive bacteria Geobacillus proteiniphilus strain T-6.</title>
        <authorList>
            <person name="Shulami S."/>
            <person name="Shoham Y."/>
        </authorList>
    </citation>
    <scope>NUCLEOTIDE SEQUENCE [LARGE SCALE GENOMIC DNA]</scope>
    <source>
        <strain evidence="11 12">T-6</strain>
    </source>
</reference>
<dbReference type="Pfam" id="PF00268">
    <property type="entry name" value="Ribonuc_red_sm"/>
    <property type="match status" value="1"/>
</dbReference>
<name>A0ABY9MJD8_9BACL</name>
<evidence type="ECO:0000256" key="1">
    <source>
        <dbReference type="ARBA" id="ARBA00001936"/>
    </source>
</evidence>
<comment type="similarity">
    <text evidence="3">Belongs to the ribonucleoside diphosphate reductase small chain family. R2-like ligand binding oxidase subfamily.</text>
</comment>
<evidence type="ECO:0000256" key="8">
    <source>
        <dbReference type="ARBA" id="ARBA00023211"/>
    </source>
</evidence>
<keyword evidence="6" id="KW-0560">Oxidoreductase</keyword>
<evidence type="ECO:0000256" key="5">
    <source>
        <dbReference type="ARBA" id="ARBA00022723"/>
    </source>
</evidence>
<comment type="cofactor">
    <cofactor evidence="1">
        <name>Mn(2+)</name>
        <dbReference type="ChEBI" id="CHEBI:29035"/>
    </cofactor>
</comment>
<keyword evidence="7" id="KW-0408">Iron</keyword>
<dbReference type="CDD" id="cd07911">
    <property type="entry name" value="RNRR2_Rv0233_like"/>
    <property type="match status" value="1"/>
</dbReference>